<comment type="similarity">
    <text evidence="1">Belongs to the SMG9 family.</text>
</comment>
<accession>A0ABD3V936</accession>
<feature type="compositionally biased region" description="Basic and acidic residues" evidence="3">
    <location>
        <begin position="1"/>
        <end position="11"/>
    </location>
</feature>
<protein>
    <recommendedName>
        <fullName evidence="6">Protein SMG9</fullName>
    </recommendedName>
</protein>
<comment type="caution">
    <text evidence="4">The sequence shown here is derived from an EMBL/GenBank/DDBJ whole genome shotgun (WGS) entry which is preliminary data.</text>
</comment>
<sequence length="482" mass="53323">MSDPIDRERGRSGRRRGRRGGGPPRKEKHYDVENTPRPTIILAKPSLGPSLSANGDSSQGTTAVSHQSGSSTSISPMGRQQEKPMMVLKTREEGRSLSSATSIPGIALASGSGEATQTASYHLQRTQSGPPGSQDGSVKLAVSPEMTKSVKLIDDMYQWCETANEMLMDQTDFLVVGVLGLQGVGKSTIMSLLAGNSPSDSYRSFVFTPQSKDAREICDHQTNGVDIFVTSERIILIDTQPILSASVMEHLIRHDKKFSTEYTFAENCVEMQSLQLAAFLMTVCHVVLVVQDWFVDTNFMHFLLTAEMLKPASHSASHESGTGQDDVNEYNPHIVFIQNKATRADFSAENYKTMRKTYSKIFESSKLKTKSFVSMAVGKLIPALSTGNRSSSNDINLFLLPPIDAPKLENQQDASLTHLPDYRGYPSFLNHINSLRSQVLAIPRDQLAHTQLSEKNWFHYAARTWDAVKKSQLISEYNRLLS</sequence>
<dbReference type="PANTHER" id="PTHR14270:SF0">
    <property type="entry name" value="NONSENSE-MEDIATED MRNA DECAY FACTOR SMG9"/>
    <property type="match status" value="1"/>
</dbReference>
<feature type="region of interest" description="Disordered" evidence="3">
    <location>
        <begin position="1"/>
        <end position="83"/>
    </location>
</feature>
<evidence type="ECO:0000256" key="2">
    <source>
        <dbReference type="ARBA" id="ARBA00023161"/>
    </source>
</evidence>
<proteinExistence type="inferred from homology"/>
<dbReference type="AlphaFoldDB" id="A0ABD3V936"/>
<gene>
    <name evidence="4" type="ORF">ACJMK2_012710</name>
</gene>
<feature type="compositionally biased region" description="Polar residues" evidence="3">
    <location>
        <begin position="113"/>
        <end position="136"/>
    </location>
</feature>
<evidence type="ECO:0000313" key="5">
    <source>
        <dbReference type="Proteomes" id="UP001634394"/>
    </source>
</evidence>
<evidence type="ECO:0000256" key="3">
    <source>
        <dbReference type="SAM" id="MobiDB-lite"/>
    </source>
</evidence>
<keyword evidence="5" id="KW-1185">Reference proteome</keyword>
<feature type="compositionally biased region" description="Polar residues" evidence="3">
    <location>
        <begin position="49"/>
        <end position="75"/>
    </location>
</feature>
<reference evidence="4 5" key="1">
    <citation type="submission" date="2024-11" db="EMBL/GenBank/DDBJ databases">
        <title>Chromosome-level genome assembly of the freshwater bivalve Anodonta woodiana.</title>
        <authorList>
            <person name="Chen X."/>
        </authorList>
    </citation>
    <scope>NUCLEOTIDE SEQUENCE [LARGE SCALE GENOMIC DNA]</scope>
    <source>
        <strain evidence="4">MN2024</strain>
        <tissue evidence="4">Gills</tissue>
    </source>
</reference>
<dbReference type="SUPFAM" id="SSF52540">
    <property type="entry name" value="P-loop containing nucleoside triphosphate hydrolases"/>
    <property type="match status" value="1"/>
</dbReference>
<evidence type="ECO:0008006" key="6">
    <source>
        <dbReference type="Google" id="ProtNLM"/>
    </source>
</evidence>
<dbReference type="PANTHER" id="PTHR14270">
    <property type="entry name" value="NONSENSE-MEDIATED MRNA DECAY FACTOR SMG9"/>
    <property type="match status" value="1"/>
</dbReference>
<dbReference type="InterPro" id="IPR039177">
    <property type="entry name" value="SMG9"/>
</dbReference>
<dbReference type="Proteomes" id="UP001634394">
    <property type="component" value="Unassembled WGS sequence"/>
</dbReference>
<organism evidence="4 5">
    <name type="scientific">Sinanodonta woodiana</name>
    <name type="common">Chinese pond mussel</name>
    <name type="synonym">Anodonta woodiana</name>
    <dbReference type="NCBI Taxonomy" id="1069815"/>
    <lineage>
        <taxon>Eukaryota</taxon>
        <taxon>Metazoa</taxon>
        <taxon>Spiralia</taxon>
        <taxon>Lophotrochozoa</taxon>
        <taxon>Mollusca</taxon>
        <taxon>Bivalvia</taxon>
        <taxon>Autobranchia</taxon>
        <taxon>Heteroconchia</taxon>
        <taxon>Palaeoheterodonta</taxon>
        <taxon>Unionida</taxon>
        <taxon>Unionoidea</taxon>
        <taxon>Unionidae</taxon>
        <taxon>Unioninae</taxon>
        <taxon>Sinanodonta</taxon>
    </lineage>
</organism>
<evidence type="ECO:0000256" key="1">
    <source>
        <dbReference type="ARBA" id="ARBA00007712"/>
    </source>
</evidence>
<feature type="region of interest" description="Disordered" evidence="3">
    <location>
        <begin position="110"/>
        <end position="138"/>
    </location>
</feature>
<dbReference type="InterPro" id="IPR027417">
    <property type="entry name" value="P-loop_NTPase"/>
</dbReference>
<dbReference type="EMBL" id="JBJQND010000013">
    <property type="protein sequence ID" value="KAL3858099.1"/>
    <property type="molecule type" value="Genomic_DNA"/>
</dbReference>
<dbReference type="GO" id="GO:0000184">
    <property type="term" value="P:nuclear-transcribed mRNA catabolic process, nonsense-mediated decay"/>
    <property type="evidence" value="ECO:0007669"/>
    <property type="project" value="UniProtKB-KW"/>
</dbReference>
<feature type="compositionally biased region" description="Basic and acidic residues" evidence="3">
    <location>
        <begin position="24"/>
        <end position="34"/>
    </location>
</feature>
<dbReference type="Gene3D" id="3.40.50.300">
    <property type="entry name" value="P-loop containing nucleotide triphosphate hydrolases"/>
    <property type="match status" value="1"/>
</dbReference>
<keyword evidence="2" id="KW-0866">Nonsense-mediated mRNA decay</keyword>
<evidence type="ECO:0000313" key="4">
    <source>
        <dbReference type="EMBL" id="KAL3858099.1"/>
    </source>
</evidence>
<name>A0ABD3V936_SINWO</name>